<gene>
    <name evidence="2" type="ORF">AK812_SmicGene31392</name>
</gene>
<name>A0A1Q9CWX1_SYMMI</name>
<evidence type="ECO:0000313" key="3">
    <source>
        <dbReference type="Proteomes" id="UP000186817"/>
    </source>
</evidence>
<evidence type="ECO:0000313" key="2">
    <source>
        <dbReference type="EMBL" id="OLP87389.1"/>
    </source>
</evidence>
<accession>A0A1Q9CWX1</accession>
<protein>
    <submittedName>
        <fullName evidence="2">Uncharacterized protein</fullName>
    </submittedName>
</protein>
<comment type="caution">
    <text evidence="2">The sequence shown here is derived from an EMBL/GenBank/DDBJ whole genome shotgun (WGS) entry which is preliminary data.</text>
</comment>
<dbReference type="EMBL" id="LSRX01000862">
    <property type="protein sequence ID" value="OLP87389.1"/>
    <property type="molecule type" value="Genomic_DNA"/>
</dbReference>
<sequence>MEPVTGRGFDPWCSKGGLPGCSDALRVKTAAKIGGWRLLQSSPNAIFPSCSKLFGLRKLKTPHPVVSSWGDTWLPSGICFASGDPLLPEGDPFEPAGQSLAVWEFAGSLQIPAAYQKNGFGVVMLGSDRYSKHLLQQRLVTTNNNDNSHSGERKKTGANSSAAASKERRSLAAFQILEHTGMAATLADVGATSEAYGLNWLQAAG</sequence>
<reference evidence="2 3" key="1">
    <citation type="submission" date="2016-02" db="EMBL/GenBank/DDBJ databases">
        <title>Genome analysis of coral dinoflagellate symbionts highlights evolutionary adaptations to a symbiotic lifestyle.</title>
        <authorList>
            <person name="Aranda M."/>
            <person name="Li Y."/>
            <person name="Liew Y.J."/>
            <person name="Baumgarten S."/>
            <person name="Simakov O."/>
            <person name="Wilson M."/>
            <person name="Piel J."/>
            <person name="Ashoor H."/>
            <person name="Bougouffa S."/>
            <person name="Bajic V.B."/>
            <person name="Ryu T."/>
            <person name="Ravasi T."/>
            <person name="Bayer T."/>
            <person name="Micklem G."/>
            <person name="Kim H."/>
            <person name="Bhak J."/>
            <person name="Lajeunesse T.C."/>
            <person name="Voolstra C.R."/>
        </authorList>
    </citation>
    <scope>NUCLEOTIDE SEQUENCE [LARGE SCALE GENOMIC DNA]</scope>
    <source>
        <strain evidence="2 3">CCMP2467</strain>
    </source>
</reference>
<proteinExistence type="predicted"/>
<evidence type="ECO:0000256" key="1">
    <source>
        <dbReference type="SAM" id="MobiDB-lite"/>
    </source>
</evidence>
<dbReference type="Proteomes" id="UP000186817">
    <property type="component" value="Unassembled WGS sequence"/>
</dbReference>
<dbReference type="AlphaFoldDB" id="A0A1Q9CWX1"/>
<organism evidence="2 3">
    <name type="scientific">Symbiodinium microadriaticum</name>
    <name type="common">Dinoflagellate</name>
    <name type="synonym">Zooxanthella microadriatica</name>
    <dbReference type="NCBI Taxonomy" id="2951"/>
    <lineage>
        <taxon>Eukaryota</taxon>
        <taxon>Sar</taxon>
        <taxon>Alveolata</taxon>
        <taxon>Dinophyceae</taxon>
        <taxon>Suessiales</taxon>
        <taxon>Symbiodiniaceae</taxon>
        <taxon>Symbiodinium</taxon>
    </lineage>
</organism>
<keyword evidence="3" id="KW-1185">Reference proteome</keyword>
<feature type="region of interest" description="Disordered" evidence="1">
    <location>
        <begin position="142"/>
        <end position="162"/>
    </location>
</feature>